<dbReference type="PANTHER" id="PTHR33799">
    <property type="entry name" value="PTS PERMEASE-RELATED-RELATED"/>
    <property type="match status" value="1"/>
</dbReference>
<gene>
    <name evidence="2" type="ORF">CTOB1V02_LOCUS14124</name>
</gene>
<dbReference type="PROSITE" id="PS51350">
    <property type="entry name" value="PTS_HPR_DOM"/>
    <property type="match status" value="1"/>
</dbReference>
<evidence type="ECO:0000313" key="2">
    <source>
        <dbReference type="EMBL" id="CAD7236309.1"/>
    </source>
</evidence>
<dbReference type="Pfam" id="PF00381">
    <property type="entry name" value="PTS-HPr"/>
    <property type="match status" value="1"/>
</dbReference>
<dbReference type="PRINTS" id="PR00107">
    <property type="entry name" value="PHOSPHOCPHPR"/>
</dbReference>
<dbReference type="SUPFAM" id="SSF55594">
    <property type="entry name" value="HPr-like"/>
    <property type="match status" value="1"/>
</dbReference>
<dbReference type="InterPro" id="IPR000032">
    <property type="entry name" value="HPr-like"/>
</dbReference>
<organism evidence="2">
    <name type="scientific">Cyprideis torosa</name>
    <dbReference type="NCBI Taxonomy" id="163714"/>
    <lineage>
        <taxon>Eukaryota</taxon>
        <taxon>Metazoa</taxon>
        <taxon>Ecdysozoa</taxon>
        <taxon>Arthropoda</taxon>
        <taxon>Crustacea</taxon>
        <taxon>Oligostraca</taxon>
        <taxon>Ostracoda</taxon>
        <taxon>Podocopa</taxon>
        <taxon>Podocopida</taxon>
        <taxon>Cytherocopina</taxon>
        <taxon>Cytheroidea</taxon>
        <taxon>Cytherideidae</taxon>
        <taxon>Cyprideis</taxon>
    </lineage>
</organism>
<evidence type="ECO:0000256" key="1">
    <source>
        <dbReference type="ARBA" id="ARBA00022679"/>
    </source>
</evidence>
<accession>A0A7R8WR63</accession>
<dbReference type="InterPro" id="IPR004701">
    <property type="entry name" value="PTS_EIIA_man-typ"/>
</dbReference>
<dbReference type="InterPro" id="IPR002114">
    <property type="entry name" value="PTS_HPr_Ser_P_site"/>
</dbReference>
<reference evidence="2" key="1">
    <citation type="submission" date="2020-11" db="EMBL/GenBank/DDBJ databases">
        <authorList>
            <person name="Tran Van P."/>
        </authorList>
    </citation>
    <scope>NUCLEOTIDE SEQUENCE</scope>
</reference>
<dbReference type="NCBIfam" id="TIGR01003">
    <property type="entry name" value="PTS_HPr_family"/>
    <property type="match status" value="1"/>
</dbReference>
<dbReference type="GO" id="GO:0016020">
    <property type="term" value="C:membrane"/>
    <property type="evidence" value="ECO:0007669"/>
    <property type="project" value="InterPro"/>
</dbReference>
<dbReference type="PROSITE" id="PS00589">
    <property type="entry name" value="PTS_HPR_SER"/>
    <property type="match status" value="1"/>
</dbReference>
<dbReference type="SUPFAM" id="SSF53062">
    <property type="entry name" value="PTS system fructose IIA component-like"/>
    <property type="match status" value="1"/>
</dbReference>
<sequence length="192" mass="20722">MAVGILIVTHGEIGEQIVQTTCETLGNCPLPIQALSILNDNDDLDTTRKLAHQYFETLEQGDGVLILTDLYGSTPSNIASELLAGHHALMISGLNLPMLIRIMNYPELSLSELAEKAVSAAQDGTILSDNSNPIQITVQRNDRRINGKSIMGLMMLAAAKGTSINVSVHGDDEKAAIRAIQQLISNRFDEAE</sequence>
<dbReference type="Gene3D" id="3.40.50.510">
    <property type="entry name" value="Phosphotransferase system, mannose-type IIA component"/>
    <property type="match status" value="1"/>
</dbReference>
<dbReference type="EMBL" id="OB678090">
    <property type="protein sequence ID" value="CAD7236309.1"/>
    <property type="molecule type" value="Genomic_DNA"/>
</dbReference>
<dbReference type="Pfam" id="PF03610">
    <property type="entry name" value="EIIA-man"/>
    <property type="match status" value="1"/>
</dbReference>
<dbReference type="InterPro" id="IPR051471">
    <property type="entry name" value="Bacterial_PTS_sugar_comp"/>
</dbReference>
<dbReference type="PROSITE" id="PS51096">
    <property type="entry name" value="PTS_EIIA_TYPE_4"/>
    <property type="match status" value="1"/>
</dbReference>
<keyword evidence="1" id="KW-0808">Transferase</keyword>
<name>A0A7R8WR63_9CRUS</name>
<dbReference type="OrthoDB" id="10054346at2759"/>
<protein>
    <submittedName>
        <fullName evidence="2">Uncharacterized protein</fullName>
    </submittedName>
</protein>
<dbReference type="GO" id="GO:0016740">
    <property type="term" value="F:transferase activity"/>
    <property type="evidence" value="ECO:0007669"/>
    <property type="project" value="UniProtKB-KW"/>
</dbReference>
<dbReference type="CDD" id="cd00367">
    <property type="entry name" value="PTS-HPr_like"/>
    <property type="match status" value="1"/>
</dbReference>
<dbReference type="Gene3D" id="3.30.1340.10">
    <property type="entry name" value="HPr-like"/>
    <property type="match status" value="1"/>
</dbReference>
<dbReference type="InterPro" id="IPR036662">
    <property type="entry name" value="PTS_EIIA_man-typ_sf"/>
</dbReference>
<dbReference type="AlphaFoldDB" id="A0A7R8WR63"/>
<dbReference type="PANTHER" id="PTHR33799:SF1">
    <property type="entry name" value="PTS SYSTEM MANNOSE-SPECIFIC EIIAB COMPONENT-RELATED"/>
    <property type="match status" value="1"/>
</dbReference>
<dbReference type="GO" id="GO:0009401">
    <property type="term" value="P:phosphoenolpyruvate-dependent sugar phosphotransferase system"/>
    <property type="evidence" value="ECO:0007669"/>
    <property type="project" value="InterPro"/>
</dbReference>
<dbReference type="InterPro" id="IPR035895">
    <property type="entry name" value="HPr-like_sf"/>
</dbReference>
<proteinExistence type="predicted"/>